<proteinExistence type="predicted"/>
<dbReference type="EMBL" id="CP046452">
    <property type="protein sequence ID" value="QGU02646.1"/>
    <property type="molecule type" value="Genomic_DNA"/>
</dbReference>
<dbReference type="Proteomes" id="UP000427071">
    <property type="component" value="Chromosome"/>
</dbReference>
<gene>
    <name evidence="1" type="ORF">CKALI_08955</name>
</gene>
<dbReference type="RefSeq" id="WP_156193009.1">
    <property type="nucleotide sequence ID" value="NZ_CP046452.1"/>
</dbReference>
<keyword evidence="2" id="KW-1185">Reference proteome</keyword>
<dbReference type="AlphaFoldDB" id="A0A6B8VVB4"/>
<reference evidence="2" key="1">
    <citation type="submission" date="2019-11" db="EMBL/GenBank/DDBJ databases">
        <title>Complete genome sequence of Corynebacterium kalinowskii 1959, a novel Corynebacterium species isolated from soil of a small paddock in Vilsendorf, Germany.</title>
        <authorList>
            <person name="Schaffert L."/>
            <person name="Ruwe M."/>
            <person name="Milse J."/>
            <person name="Hanuschka K."/>
            <person name="Ortseifen V."/>
            <person name="Droste J."/>
            <person name="Brandt D."/>
            <person name="Schlueter L."/>
            <person name="Kutter Y."/>
            <person name="Vinke S."/>
            <person name="Viehoefer P."/>
            <person name="Jacob L."/>
            <person name="Luebke N.-C."/>
            <person name="Schulte-Berndt E."/>
            <person name="Hain C."/>
            <person name="Linder M."/>
            <person name="Schmidt P."/>
            <person name="Wollenschlaeger L."/>
            <person name="Luttermann T."/>
            <person name="Thieme E."/>
            <person name="Hassa J."/>
            <person name="Haak M."/>
            <person name="Wittchen M."/>
            <person name="Mentz A."/>
            <person name="Persicke M."/>
            <person name="Busche T."/>
            <person name="Ruckert C."/>
        </authorList>
    </citation>
    <scope>NUCLEOTIDE SEQUENCE [LARGE SCALE GENOMIC DNA]</scope>
    <source>
        <strain evidence="2">1959</strain>
    </source>
</reference>
<protein>
    <submittedName>
        <fullName evidence="1">Uncharacterized protein</fullName>
    </submittedName>
</protein>
<evidence type="ECO:0000313" key="1">
    <source>
        <dbReference type="EMBL" id="QGU02646.1"/>
    </source>
</evidence>
<accession>A0A6B8VVB4</accession>
<organism evidence="1 2">
    <name type="scientific">Corynebacterium kalinowskii</name>
    <dbReference type="NCBI Taxonomy" id="2675216"/>
    <lineage>
        <taxon>Bacteria</taxon>
        <taxon>Bacillati</taxon>
        <taxon>Actinomycetota</taxon>
        <taxon>Actinomycetes</taxon>
        <taxon>Mycobacteriales</taxon>
        <taxon>Corynebacteriaceae</taxon>
        <taxon>Corynebacterium</taxon>
    </lineage>
</organism>
<name>A0A6B8VVB4_9CORY</name>
<sequence length="577" mass="56846">MEHVEIDPEILSNQIGEIDSLAAEVGQIFSGGHQGTLSSAYSEVSGLDQMGASHGAVMQGGVGSAVQTLQKYAEQVAWLRDGLRATERSLTGQEGLASRALQIADEGGAVGEEMTLFPARPDQTFADFDFPSPSVAIPSSLSELSAAFASTDGAAVAASAESWSSMAKNATMLAENIRMTAWDIAEVNKSDSINAAVDKALEVADAADVFATNAGLMSTSVTYMGQVADAGALHVAMAELAIAFIEDPAEREAAEQAFLQSFMGSEFPSAVESAMPVIRNLMKLEQGGTGGGELQASMGLVDGNGRPGPLARLNAGSQQLESLLANPAQIGPGSFAEVSKNMAELDNVKPGGGVGSIGGLATEAAGADLGALNAVTPVAGMPGAGAHASASPAIGSFGAPAVGGMAPFGRGVDSAGRGVAPVGRGAASIDGARGFNPDLSVAKTQAAGVGAGAAPAGLGGIGAGMGGIAGGVPFGAGGGRAGQGSGKGMGSVLAPGFSSGVAMTGPNGAVPVATTGSAMARGMMPMAGMPMAAQQQENKRGKVKTVTSAVEEEGNIAALLGDLPPVVPGPIGAWARG</sequence>
<evidence type="ECO:0000313" key="2">
    <source>
        <dbReference type="Proteomes" id="UP000427071"/>
    </source>
</evidence>
<dbReference type="KEGG" id="ckw:CKALI_08955"/>